<dbReference type="EMBL" id="GIFC01001714">
    <property type="protein sequence ID" value="MXU83797.1"/>
    <property type="molecule type" value="Transcribed_RNA"/>
</dbReference>
<dbReference type="AlphaFoldDB" id="A0A6B0U3L7"/>
<organism evidence="1">
    <name type="scientific">Ixodes ricinus</name>
    <name type="common">Common tick</name>
    <name type="synonym">Acarus ricinus</name>
    <dbReference type="NCBI Taxonomy" id="34613"/>
    <lineage>
        <taxon>Eukaryota</taxon>
        <taxon>Metazoa</taxon>
        <taxon>Ecdysozoa</taxon>
        <taxon>Arthropoda</taxon>
        <taxon>Chelicerata</taxon>
        <taxon>Arachnida</taxon>
        <taxon>Acari</taxon>
        <taxon>Parasitiformes</taxon>
        <taxon>Ixodida</taxon>
        <taxon>Ixodoidea</taxon>
        <taxon>Ixodidae</taxon>
        <taxon>Ixodinae</taxon>
        <taxon>Ixodes</taxon>
    </lineage>
</organism>
<accession>A0A6B0U3L7</accession>
<sequence>MTAQVSRPCASSAVLVAVGRGPGTPWCASALHCLTNRVMNVFSCSSFSWMCTRLRAPLRAGGELGVWHCWLLPRRRR</sequence>
<protein>
    <submittedName>
        <fullName evidence="1">Putative secreted protein</fullName>
    </submittedName>
</protein>
<name>A0A6B0U3L7_IXORI</name>
<proteinExistence type="predicted"/>
<evidence type="ECO:0000313" key="1">
    <source>
        <dbReference type="EMBL" id="MXU83797.1"/>
    </source>
</evidence>
<reference evidence="1" key="1">
    <citation type="submission" date="2019-12" db="EMBL/GenBank/DDBJ databases">
        <title>An insight into the sialome of adult female Ixodes ricinus ticks feeding for 6 days.</title>
        <authorList>
            <person name="Perner J."/>
            <person name="Ribeiro J.M.C."/>
        </authorList>
    </citation>
    <scope>NUCLEOTIDE SEQUENCE</scope>
    <source>
        <strain evidence="1">Semi-engorged</strain>
        <tissue evidence="1">Salivary glands</tissue>
    </source>
</reference>